<dbReference type="InterPro" id="IPR000700">
    <property type="entry name" value="PAS-assoc_C"/>
</dbReference>
<dbReference type="InterPro" id="IPR013656">
    <property type="entry name" value="PAS_4"/>
</dbReference>
<dbReference type="PRINTS" id="PR00344">
    <property type="entry name" value="BCTRLSENSOR"/>
</dbReference>
<dbReference type="InterPro" id="IPR000014">
    <property type="entry name" value="PAS"/>
</dbReference>
<evidence type="ECO:0000256" key="5">
    <source>
        <dbReference type="ARBA" id="ARBA00022553"/>
    </source>
</evidence>
<evidence type="ECO:0000313" key="18">
    <source>
        <dbReference type="Proteomes" id="UP000270678"/>
    </source>
</evidence>
<dbReference type="Gene3D" id="1.10.287.130">
    <property type="match status" value="1"/>
</dbReference>
<dbReference type="PANTHER" id="PTHR45453:SF1">
    <property type="entry name" value="PHOSPHATE REGULON SENSOR PROTEIN PHOR"/>
    <property type="match status" value="1"/>
</dbReference>
<dbReference type="SUPFAM" id="SSF158472">
    <property type="entry name" value="HAMP domain-like"/>
    <property type="match status" value="1"/>
</dbReference>
<dbReference type="CDD" id="cd00082">
    <property type="entry name" value="HisKA"/>
    <property type="match status" value="1"/>
</dbReference>
<keyword evidence="18" id="KW-1185">Reference proteome</keyword>
<comment type="catalytic activity">
    <reaction evidence="1">
        <text>ATP + protein L-histidine = ADP + protein N-phospho-L-histidine.</text>
        <dbReference type="EC" id="2.7.13.3"/>
    </reaction>
</comment>
<dbReference type="PROSITE" id="PS50109">
    <property type="entry name" value="HIS_KIN"/>
    <property type="match status" value="1"/>
</dbReference>
<dbReference type="Pfam" id="PF00672">
    <property type="entry name" value="HAMP"/>
    <property type="match status" value="1"/>
</dbReference>
<dbReference type="PROSITE" id="PS50885">
    <property type="entry name" value="HAMP"/>
    <property type="match status" value="1"/>
</dbReference>
<dbReference type="SUPFAM" id="SSF55785">
    <property type="entry name" value="PYP-like sensor domain (PAS domain)"/>
    <property type="match status" value="1"/>
</dbReference>
<proteinExistence type="predicted"/>
<keyword evidence="7" id="KW-0547">Nucleotide-binding</keyword>
<dbReference type="InterPro" id="IPR003594">
    <property type="entry name" value="HATPase_dom"/>
</dbReference>
<evidence type="ECO:0000256" key="7">
    <source>
        <dbReference type="ARBA" id="ARBA00022741"/>
    </source>
</evidence>
<keyword evidence="12" id="KW-1133">Transmembrane helix</keyword>
<feature type="transmembrane region" description="Helical" evidence="12">
    <location>
        <begin position="168"/>
        <end position="188"/>
    </location>
</feature>
<dbReference type="EC" id="2.7.13.3" evidence="3"/>
<dbReference type="GO" id="GO:0005886">
    <property type="term" value="C:plasma membrane"/>
    <property type="evidence" value="ECO:0007669"/>
    <property type="project" value="UniProtKB-SubCell"/>
</dbReference>
<evidence type="ECO:0000256" key="3">
    <source>
        <dbReference type="ARBA" id="ARBA00012438"/>
    </source>
</evidence>
<keyword evidence="4" id="KW-1003">Cell membrane</keyword>
<evidence type="ECO:0000256" key="4">
    <source>
        <dbReference type="ARBA" id="ARBA00022475"/>
    </source>
</evidence>
<evidence type="ECO:0000256" key="2">
    <source>
        <dbReference type="ARBA" id="ARBA00004651"/>
    </source>
</evidence>
<dbReference type="InterPro" id="IPR003660">
    <property type="entry name" value="HAMP_dom"/>
</dbReference>
<evidence type="ECO:0000256" key="1">
    <source>
        <dbReference type="ARBA" id="ARBA00000085"/>
    </source>
</evidence>
<dbReference type="CDD" id="cd00075">
    <property type="entry name" value="HATPase"/>
    <property type="match status" value="1"/>
</dbReference>
<evidence type="ECO:0000256" key="10">
    <source>
        <dbReference type="ARBA" id="ARBA00023012"/>
    </source>
</evidence>
<evidence type="ECO:0000256" key="11">
    <source>
        <dbReference type="ARBA" id="ARBA00023136"/>
    </source>
</evidence>
<feature type="domain" description="HAMP" evidence="16">
    <location>
        <begin position="192"/>
        <end position="244"/>
    </location>
</feature>
<keyword evidence="11 12" id="KW-0472">Membrane</keyword>
<dbReference type="Gene3D" id="6.10.340.10">
    <property type="match status" value="1"/>
</dbReference>
<evidence type="ECO:0000259" key="13">
    <source>
        <dbReference type="PROSITE" id="PS50109"/>
    </source>
</evidence>
<keyword evidence="12" id="KW-0812">Transmembrane</keyword>
<dbReference type="PROSITE" id="PS50112">
    <property type="entry name" value="PAS"/>
    <property type="match status" value="1"/>
</dbReference>
<dbReference type="Gene3D" id="3.30.450.20">
    <property type="entry name" value="PAS domain"/>
    <property type="match status" value="1"/>
</dbReference>
<dbReference type="Pfam" id="PF02518">
    <property type="entry name" value="HATPase_c"/>
    <property type="match status" value="1"/>
</dbReference>
<dbReference type="AlphaFoldDB" id="A0A3Q9IAH6"/>
<dbReference type="EMBL" id="CP034346">
    <property type="protein sequence ID" value="AZS16489.1"/>
    <property type="molecule type" value="Genomic_DNA"/>
</dbReference>
<dbReference type="GO" id="GO:0005524">
    <property type="term" value="F:ATP binding"/>
    <property type="evidence" value="ECO:0007669"/>
    <property type="project" value="UniProtKB-KW"/>
</dbReference>
<dbReference type="Pfam" id="PF00512">
    <property type="entry name" value="HisKA"/>
    <property type="match status" value="1"/>
</dbReference>
<dbReference type="RefSeq" id="WP_127001138.1">
    <property type="nucleotide sequence ID" value="NZ_CP034346.1"/>
</dbReference>
<dbReference type="PANTHER" id="PTHR45453">
    <property type="entry name" value="PHOSPHATE REGULON SENSOR PROTEIN PHOR"/>
    <property type="match status" value="1"/>
</dbReference>
<evidence type="ECO:0000259" key="15">
    <source>
        <dbReference type="PROSITE" id="PS50113"/>
    </source>
</evidence>
<dbReference type="Gene3D" id="3.30.565.10">
    <property type="entry name" value="Histidine kinase-like ATPase, C-terminal domain"/>
    <property type="match status" value="1"/>
</dbReference>
<accession>A0A3Q9IAH6</accession>
<feature type="domain" description="PAS" evidence="14">
    <location>
        <begin position="249"/>
        <end position="322"/>
    </location>
</feature>
<dbReference type="InterPro" id="IPR003661">
    <property type="entry name" value="HisK_dim/P_dom"/>
</dbReference>
<keyword evidence="8" id="KW-0418">Kinase</keyword>
<dbReference type="InterPro" id="IPR036097">
    <property type="entry name" value="HisK_dim/P_sf"/>
</dbReference>
<dbReference type="GO" id="GO:0016036">
    <property type="term" value="P:cellular response to phosphate starvation"/>
    <property type="evidence" value="ECO:0007669"/>
    <property type="project" value="TreeGrafter"/>
</dbReference>
<organism evidence="17 18">
    <name type="scientific">Paenibacillus lutimineralis</name>
    <dbReference type="NCBI Taxonomy" id="2707005"/>
    <lineage>
        <taxon>Bacteria</taxon>
        <taxon>Bacillati</taxon>
        <taxon>Bacillota</taxon>
        <taxon>Bacilli</taxon>
        <taxon>Bacillales</taxon>
        <taxon>Paenibacillaceae</taxon>
        <taxon>Paenibacillus</taxon>
    </lineage>
</organism>
<evidence type="ECO:0000259" key="16">
    <source>
        <dbReference type="PROSITE" id="PS50885"/>
    </source>
</evidence>
<dbReference type="KEGG" id="plut:EI981_19895"/>
<dbReference type="SUPFAM" id="SSF55874">
    <property type="entry name" value="ATPase domain of HSP90 chaperone/DNA topoisomerase II/histidine kinase"/>
    <property type="match status" value="1"/>
</dbReference>
<sequence length="600" mass="68148">MKTFRTRLTIILMGLIGISMLAAGLTMAQLFRDSHIRALEENMSREIDLLQSTFQFKPVDSNRVEEYYSEQSRKLENLIDSRVTFIALDGTVIGDSEMAPSKMDNHLQRKEIISATKGDIGSSIRYSESIGENMLYVAKHVTSEDRSFDGYIRLSMSLRTVERDLNKGWLMMVGGLLLLFLAAALVSYRISKGLTKPLEHITVVANRISRLDYDARVQLSRRDEIGQLGMAINRMAGSLQEQMKVIRDNEDLLQSVLTNMAGGILMVEADGRVALMNREAENVLHVKQEKILGKSYLELRRNHDFQQFMAEGMDTKEYLKEERIVYDPEQRTLQFERVPMFEDDGKYRGMLFMLQDVTEIRRLETMRSQFVANVSHELKTPIAAVKGFAETLLSGGVEDKETERSFLQIIYDEGDRLNRLIGDILDLSKIESKLIPLEYSPIQLKELINRIYEVLLPTASRKSIIMSNNVPEHLFLEGDEDRLRQIFMNLLSNAISYTLEGGRVKVGAEIVNSGDDHEDERVRISVSDTGIGIPKKDLPRIFERFYRVDKARSRSSGGTGLGLSIVKHLVDLHHGTIMVESRVGEGTTFIVELPITQNLA</sequence>
<comment type="subcellular location">
    <subcellularLocation>
        <location evidence="2">Cell membrane</location>
        <topology evidence="2">Multi-pass membrane protein</topology>
    </subcellularLocation>
</comment>
<dbReference type="GO" id="GO:0004721">
    <property type="term" value="F:phosphoprotein phosphatase activity"/>
    <property type="evidence" value="ECO:0007669"/>
    <property type="project" value="TreeGrafter"/>
</dbReference>
<evidence type="ECO:0000256" key="12">
    <source>
        <dbReference type="SAM" id="Phobius"/>
    </source>
</evidence>
<dbReference type="FunFam" id="3.30.565.10:FF:000006">
    <property type="entry name" value="Sensor histidine kinase WalK"/>
    <property type="match status" value="1"/>
</dbReference>
<evidence type="ECO:0000256" key="9">
    <source>
        <dbReference type="ARBA" id="ARBA00022840"/>
    </source>
</evidence>
<keyword evidence="5" id="KW-0597">Phosphoprotein</keyword>
<keyword evidence="6" id="KW-0808">Transferase</keyword>
<dbReference type="Proteomes" id="UP000270678">
    <property type="component" value="Chromosome"/>
</dbReference>
<dbReference type="Pfam" id="PF16736">
    <property type="entry name" value="sCache_like"/>
    <property type="match status" value="1"/>
</dbReference>
<dbReference type="SMART" id="SM00388">
    <property type="entry name" value="HisKA"/>
    <property type="match status" value="1"/>
</dbReference>
<reference evidence="18" key="1">
    <citation type="submission" date="2018-12" db="EMBL/GenBank/DDBJ databases">
        <title>Complete genome sequence of Paenibacillus sp. MBLB1234.</title>
        <authorList>
            <person name="Nam Y.-D."/>
            <person name="Kang J."/>
            <person name="Chung W.-H."/>
            <person name="Park Y.S."/>
        </authorList>
    </citation>
    <scope>NUCLEOTIDE SEQUENCE [LARGE SCALE GENOMIC DNA]</scope>
    <source>
        <strain evidence="18">MBLB1234</strain>
    </source>
</reference>
<dbReference type="InterPro" id="IPR050351">
    <property type="entry name" value="BphY/WalK/GraS-like"/>
</dbReference>
<dbReference type="InterPro" id="IPR005467">
    <property type="entry name" value="His_kinase_dom"/>
</dbReference>
<dbReference type="SMART" id="SM00387">
    <property type="entry name" value="HATPase_c"/>
    <property type="match status" value="1"/>
</dbReference>
<dbReference type="FunFam" id="1.10.287.130:FF:000008">
    <property type="entry name" value="Two-component sensor histidine kinase"/>
    <property type="match status" value="1"/>
</dbReference>
<evidence type="ECO:0000256" key="8">
    <source>
        <dbReference type="ARBA" id="ARBA00022777"/>
    </source>
</evidence>
<dbReference type="InterPro" id="IPR031967">
    <property type="entry name" value="PhoR_single_Cache-like_dom"/>
</dbReference>
<protein>
    <recommendedName>
        <fullName evidence="3">histidine kinase</fullName>
        <ecNumber evidence="3">2.7.13.3</ecNumber>
    </recommendedName>
</protein>
<dbReference type="Pfam" id="PF08448">
    <property type="entry name" value="PAS_4"/>
    <property type="match status" value="1"/>
</dbReference>
<dbReference type="SMART" id="SM00091">
    <property type="entry name" value="PAS"/>
    <property type="match status" value="1"/>
</dbReference>
<name>A0A3Q9IAH6_9BACL</name>
<dbReference type="NCBIfam" id="TIGR00229">
    <property type="entry name" value="sensory_box"/>
    <property type="match status" value="1"/>
</dbReference>
<dbReference type="OrthoDB" id="9813151at2"/>
<dbReference type="PROSITE" id="PS50113">
    <property type="entry name" value="PAC"/>
    <property type="match status" value="1"/>
</dbReference>
<dbReference type="CDD" id="cd00130">
    <property type="entry name" value="PAS"/>
    <property type="match status" value="1"/>
</dbReference>
<dbReference type="InterPro" id="IPR035965">
    <property type="entry name" value="PAS-like_dom_sf"/>
</dbReference>
<feature type="domain" description="Histidine kinase" evidence="13">
    <location>
        <begin position="373"/>
        <end position="597"/>
    </location>
</feature>
<evidence type="ECO:0000256" key="6">
    <source>
        <dbReference type="ARBA" id="ARBA00022679"/>
    </source>
</evidence>
<dbReference type="InterPro" id="IPR036890">
    <property type="entry name" value="HATPase_C_sf"/>
</dbReference>
<dbReference type="NCBIfam" id="NF046044">
    <property type="entry name" value="PnpS"/>
    <property type="match status" value="1"/>
</dbReference>
<evidence type="ECO:0000259" key="14">
    <source>
        <dbReference type="PROSITE" id="PS50112"/>
    </source>
</evidence>
<evidence type="ECO:0000313" key="17">
    <source>
        <dbReference type="EMBL" id="AZS16489.1"/>
    </source>
</evidence>
<dbReference type="SMART" id="SM00304">
    <property type="entry name" value="HAMP"/>
    <property type="match status" value="1"/>
</dbReference>
<dbReference type="SUPFAM" id="SSF47384">
    <property type="entry name" value="Homodimeric domain of signal transducing histidine kinase"/>
    <property type="match status" value="1"/>
</dbReference>
<gene>
    <name evidence="17" type="ORF">EI981_19895</name>
</gene>
<dbReference type="InterPro" id="IPR004358">
    <property type="entry name" value="Sig_transdc_His_kin-like_C"/>
</dbReference>
<dbReference type="GO" id="GO:0000155">
    <property type="term" value="F:phosphorelay sensor kinase activity"/>
    <property type="evidence" value="ECO:0007669"/>
    <property type="project" value="InterPro"/>
</dbReference>
<keyword evidence="9" id="KW-0067">ATP-binding</keyword>
<dbReference type="CDD" id="cd06225">
    <property type="entry name" value="HAMP"/>
    <property type="match status" value="1"/>
</dbReference>
<keyword evidence="10" id="KW-0902">Two-component regulatory system</keyword>
<feature type="domain" description="PAC" evidence="15">
    <location>
        <begin position="318"/>
        <end position="369"/>
    </location>
</feature>